<dbReference type="Proteomes" id="UP000002316">
    <property type="component" value="Chromosome 7"/>
</dbReference>
<evidence type="ECO:0000313" key="3">
    <source>
        <dbReference type="Proteomes" id="UP000002316"/>
    </source>
</evidence>
<evidence type="ECO:0000313" key="2">
    <source>
        <dbReference type="EMBL" id="CBH12275.1"/>
    </source>
</evidence>
<proteinExistence type="predicted"/>
<keyword evidence="1" id="KW-0472">Membrane</keyword>
<gene>
    <name evidence="2" type="ORF">TbgDal_VII2370</name>
</gene>
<organism evidence="2 3">
    <name type="scientific">Trypanosoma brucei gambiense (strain MHOM/CI/86/DAL972)</name>
    <dbReference type="NCBI Taxonomy" id="679716"/>
    <lineage>
        <taxon>Eukaryota</taxon>
        <taxon>Discoba</taxon>
        <taxon>Euglenozoa</taxon>
        <taxon>Kinetoplastea</taxon>
        <taxon>Metakinetoplastina</taxon>
        <taxon>Trypanosomatida</taxon>
        <taxon>Trypanosomatidae</taxon>
        <taxon>Trypanosoma</taxon>
    </lineage>
</organism>
<name>C9ZSD7_TRYB9</name>
<feature type="transmembrane region" description="Helical" evidence="1">
    <location>
        <begin position="44"/>
        <end position="62"/>
    </location>
</feature>
<feature type="transmembrane region" description="Helical" evidence="1">
    <location>
        <begin position="12"/>
        <end position="38"/>
    </location>
</feature>
<accession>C9ZSD7</accession>
<sequence>MLMSDALTMHSLLFFSFSCSYSLLKFCLSFVVVVVFALTKNSYDNFYCIIIIIVHASLPNFTRIN</sequence>
<reference evidence="3" key="1">
    <citation type="journal article" date="2010" name="PLoS Negl. Trop. Dis.">
        <title>The genome sequence of Trypanosoma brucei gambiense, causative agent of chronic human african trypanosomiasis.</title>
        <authorList>
            <person name="Jackson A.P."/>
            <person name="Sanders M."/>
            <person name="Berry A."/>
            <person name="McQuillan J."/>
            <person name="Aslett M.A."/>
            <person name="Quail M.A."/>
            <person name="Chukualim B."/>
            <person name="Capewell P."/>
            <person name="MacLeod A."/>
            <person name="Melville S.E."/>
            <person name="Gibson W."/>
            <person name="Barry J.D."/>
            <person name="Berriman M."/>
            <person name="Hertz-Fowler C."/>
        </authorList>
    </citation>
    <scope>NUCLEOTIDE SEQUENCE [LARGE SCALE GENOMIC DNA]</scope>
    <source>
        <strain evidence="3">MHOM/CI/86/DAL972</strain>
    </source>
</reference>
<keyword evidence="1" id="KW-0812">Transmembrane</keyword>
<keyword evidence="1" id="KW-1133">Transmembrane helix</keyword>
<dbReference type="EMBL" id="FN554970">
    <property type="protein sequence ID" value="CBH12275.1"/>
    <property type="molecule type" value="Genomic_DNA"/>
</dbReference>
<dbReference type="GeneID" id="23862392"/>
<protein>
    <submittedName>
        <fullName evidence="2">Uncharacterized protein</fullName>
    </submittedName>
</protein>
<evidence type="ECO:0000256" key="1">
    <source>
        <dbReference type="SAM" id="Phobius"/>
    </source>
</evidence>
<dbReference type="KEGG" id="tbg:TbgDal_VII2370"/>
<dbReference type="RefSeq" id="XP_011774556.1">
    <property type="nucleotide sequence ID" value="XM_011776254.1"/>
</dbReference>
<dbReference type="AlphaFoldDB" id="C9ZSD7"/>